<proteinExistence type="predicted"/>
<sequence length="369" mass="42391">MKPIRVLHMIGSLNLGGSQALIMNIYRNIDRTQIQFDFIIDHPSMNYYQDEIERLGGRVYSFPTFTGRNVRNVRNEWDKFFKEHVEYSIIHFHVRSYISLLIPIAKRYGLITISHSHSISNGLGLKSKIKNLLQIPIRYQADYLFACSKEAGEWLFGKAAIKKGNFHIIKNAIDGKKFKFDTRIRTTTRKKLDISNDCLVLGNVGRITEAKNQEFLIDILHNLISKSENIKLIVVGDGENKSKLKQKIDYLSLNNHCLLVGSNEFAETYLNAMDFFIFPSFWEGLGMAAIEAQANGLFCFISNTVPKEVDIKADLVSFLPLEEGAEFWANKIINSKIVPRSDKTNYLKKSEYLIDDTVAFFETFYKEIS</sequence>
<accession>A0A0S3TG28</accession>
<protein>
    <submittedName>
        <fullName evidence="3">Glycosyltransferase family 1</fullName>
    </submittedName>
</protein>
<evidence type="ECO:0000259" key="2">
    <source>
        <dbReference type="Pfam" id="PF13439"/>
    </source>
</evidence>
<dbReference type="Pfam" id="PF00534">
    <property type="entry name" value="Glycos_transf_1"/>
    <property type="match status" value="1"/>
</dbReference>
<dbReference type="GO" id="GO:0016757">
    <property type="term" value="F:glycosyltransferase activity"/>
    <property type="evidence" value="ECO:0007669"/>
    <property type="project" value="InterPro"/>
</dbReference>
<dbReference type="EMBL" id="LC060256">
    <property type="protein sequence ID" value="BAU04075.1"/>
    <property type="molecule type" value="Genomic_DNA"/>
</dbReference>
<feature type="domain" description="Glycosyltransferase subfamily 4-like N-terminal" evidence="2">
    <location>
        <begin position="16"/>
        <end position="174"/>
    </location>
</feature>
<evidence type="ECO:0000259" key="1">
    <source>
        <dbReference type="Pfam" id="PF00534"/>
    </source>
</evidence>
<organism evidence="3">
    <name type="scientific">Streptococcus parauberis</name>
    <dbReference type="NCBI Taxonomy" id="1348"/>
    <lineage>
        <taxon>Bacteria</taxon>
        <taxon>Bacillati</taxon>
        <taxon>Bacillota</taxon>
        <taxon>Bacilli</taxon>
        <taxon>Lactobacillales</taxon>
        <taxon>Streptococcaceae</taxon>
        <taxon>Streptococcus</taxon>
    </lineage>
</organism>
<dbReference type="EMBL" id="LC060253">
    <property type="protein sequence ID" value="BAU04020.1"/>
    <property type="molecule type" value="Genomic_DNA"/>
</dbReference>
<feature type="domain" description="Glycosyl transferase family 1" evidence="1">
    <location>
        <begin position="185"/>
        <end position="311"/>
    </location>
</feature>
<name>A0A0S3TG28_9STRE</name>
<dbReference type="Gene3D" id="3.40.50.2000">
    <property type="entry name" value="Glycogen Phosphorylase B"/>
    <property type="match status" value="2"/>
</dbReference>
<evidence type="ECO:0000313" key="4">
    <source>
        <dbReference type="EMBL" id="BAU04038.1"/>
    </source>
</evidence>
<dbReference type="PANTHER" id="PTHR45947:SF3">
    <property type="entry name" value="SULFOQUINOVOSYL TRANSFERASE SQD2"/>
    <property type="match status" value="1"/>
</dbReference>
<dbReference type="InterPro" id="IPR001296">
    <property type="entry name" value="Glyco_trans_1"/>
</dbReference>
<dbReference type="PANTHER" id="PTHR45947">
    <property type="entry name" value="SULFOQUINOVOSYL TRANSFERASE SQD2"/>
    <property type="match status" value="1"/>
</dbReference>
<gene>
    <name evidence="3" type="primary">cps1bJ</name>
</gene>
<keyword evidence="3" id="KW-0808">Transferase</keyword>
<dbReference type="SUPFAM" id="SSF53756">
    <property type="entry name" value="UDP-Glycosyltransferase/glycogen phosphorylase"/>
    <property type="match status" value="1"/>
</dbReference>
<dbReference type="AlphaFoldDB" id="A0A0S3TG28"/>
<dbReference type="InterPro" id="IPR028098">
    <property type="entry name" value="Glyco_trans_4-like_N"/>
</dbReference>
<dbReference type="EMBL" id="LC060254">
    <property type="protein sequence ID" value="BAU04038.1"/>
    <property type="molecule type" value="Genomic_DNA"/>
</dbReference>
<dbReference type="Pfam" id="PF13439">
    <property type="entry name" value="Glyco_transf_4"/>
    <property type="match status" value="1"/>
</dbReference>
<evidence type="ECO:0000313" key="3">
    <source>
        <dbReference type="EMBL" id="BAU04020.1"/>
    </source>
</evidence>
<dbReference type="InterPro" id="IPR050194">
    <property type="entry name" value="Glycosyltransferase_grp1"/>
</dbReference>
<reference evidence="3" key="1">
    <citation type="journal article" date="2015" name="Fish Pathol.">
        <title>Structure of Genetic Loci for Capsular Polysaccharide Biosynthesis in Streptococcus parauberis isolated from Japanese flounder.</title>
        <authorList>
            <person name="Tu C."/>
            <person name="Suga K."/>
            <person name="Kanai K."/>
        </authorList>
    </citation>
    <scope>NUCLEOTIDE SEQUENCE</scope>
    <source>
        <strain evidence="5">2007-1</strain>
        <strain evidence="3">NUF1003</strain>
        <strain evidence="4">NUF1071</strain>
    </source>
</reference>
<evidence type="ECO:0000313" key="5">
    <source>
        <dbReference type="EMBL" id="BAU04075.1"/>
    </source>
</evidence>